<sequence>MDAQYDFCYQNLLLGMNVIQAAYQAGITKLINLASSCAYPKNAENPIKESQLLQGLPEPTNQGYAIAKATVAHLTTCIALQYGLQYKTYIPCNLYGYWDNYDANNSHFIAAIIKKIHRALEEQQANVVIWGDGNPRREVLFTEDLADFILFSLQNFSNIPNIINVGSGIDCTINEYYQIIAKVLDYKGTFSHDLTKPNGIKQKLMDISKLKALGWQPKTSLEACIRKAYKFYIKEALGCSTV</sequence>
<organism evidence="2 3">
    <name type="scientific">Paramuricea clavata</name>
    <name type="common">Red gorgonian</name>
    <name type="synonym">Violescent sea-whip</name>
    <dbReference type="NCBI Taxonomy" id="317549"/>
    <lineage>
        <taxon>Eukaryota</taxon>
        <taxon>Metazoa</taxon>
        <taxon>Cnidaria</taxon>
        <taxon>Anthozoa</taxon>
        <taxon>Octocorallia</taxon>
        <taxon>Malacalcyonacea</taxon>
        <taxon>Plexauridae</taxon>
        <taxon>Paramuricea</taxon>
    </lineage>
</organism>
<dbReference type="EMBL" id="CACRXK020019728">
    <property type="protein sequence ID" value="CAB4034001.1"/>
    <property type="molecule type" value="Genomic_DNA"/>
</dbReference>
<dbReference type="PANTHER" id="PTHR43238">
    <property type="entry name" value="GDP-L-FUCOSE SYNTHASE"/>
    <property type="match status" value="1"/>
</dbReference>
<accession>A0A7D9LHK1</accession>
<dbReference type="AlphaFoldDB" id="A0A7D9LHK1"/>
<name>A0A7D9LHK1_PARCT</name>
<evidence type="ECO:0000313" key="2">
    <source>
        <dbReference type="EMBL" id="CAB4034001.1"/>
    </source>
</evidence>
<dbReference type="Pfam" id="PF01370">
    <property type="entry name" value="Epimerase"/>
    <property type="match status" value="1"/>
</dbReference>
<reference evidence="2" key="1">
    <citation type="submission" date="2020-04" db="EMBL/GenBank/DDBJ databases">
        <authorList>
            <person name="Alioto T."/>
            <person name="Alioto T."/>
            <person name="Gomez Garrido J."/>
        </authorList>
    </citation>
    <scope>NUCLEOTIDE SEQUENCE</scope>
    <source>
        <strain evidence="2">A484AB</strain>
    </source>
</reference>
<comment type="caution">
    <text evidence="2">The sequence shown here is derived from an EMBL/GenBank/DDBJ whole genome shotgun (WGS) entry which is preliminary data.</text>
</comment>
<dbReference type="InterPro" id="IPR036291">
    <property type="entry name" value="NAD(P)-bd_dom_sf"/>
</dbReference>
<dbReference type="InterPro" id="IPR001509">
    <property type="entry name" value="Epimerase_deHydtase"/>
</dbReference>
<dbReference type="SUPFAM" id="SSF51735">
    <property type="entry name" value="NAD(P)-binding Rossmann-fold domains"/>
    <property type="match status" value="1"/>
</dbReference>
<proteinExistence type="predicted"/>
<evidence type="ECO:0000259" key="1">
    <source>
        <dbReference type="Pfam" id="PF01370"/>
    </source>
</evidence>
<dbReference type="PANTHER" id="PTHR43238:SF1">
    <property type="entry name" value="GDP-L-FUCOSE SYNTHASE"/>
    <property type="match status" value="1"/>
</dbReference>
<dbReference type="GO" id="GO:0050577">
    <property type="term" value="F:GDP-L-fucose synthase activity"/>
    <property type="evidence" value="ECO:0007669"/>
    <property type="project" value="TreeGrafter"/>
</dbReference>
<protein>
    <submittedName>
        <fullName evidence="2">GDP-L-fucose synthase</fullName>
    </submittedName>
</protein>
<gene>
    <name evidence="2" type="ORF">PACLA_8A033011</name>
</gene>
<evidence type="ECO:0000313" key="3">
    <source>
        <dbReference type="Proteomes" id="UP001152795"/>
    </source>
</evidence>
<keyword evidence="3" id="KW-1185">Reference proteome</keyword>
<dbReference type="Gene3D" id="3.90.25.10">
    <property type="entry name" value="UDP-galactose 4-epimerase, domain 1"/>
    <property type="match status" value="1"/>
</dbReference>
<dbReference type="OrthoDB" id="422066at2759"/>
<feature type="domain" description="NAD-dependent epimerase/dehydratase" evidence="1">
    <location>
        <begin position="5"/>
        <end position="166"/>
    </location>
</feature>
<dbReference type="Proteomes" id="UP001152795">
    <property type="component" value="Unassembled WGS sequence"/>
</dbReference>
<dbReference type="Gene3D" id="3.40.50.720">
    <property type="entry name" value="NAD(P)-binding Rossmann-like Domain"/>
    <property type="match status" value="1"/>
</dbReference>